<evidence type="ECO:0000313" key="1">
    <source>
        <dbReference type="EMBL" id="KAI0083938.1"/>
    </source>
</evidence>
<evidence type="ECO:0000313" key="2">
    <source>
        <dbReference type="Proteomes" id="UP001055072"/>
    </source>
</evidence>
<dbReference type="EMBL" id="MU274950">
    <property type="protein sequence ID" value="KAI0083938.1"/>
    <property type="molecule type" value="Genomic_DNA"/>
</dbReference>
<keyword evidence="2" id="KW-1185">Reference proteome</keyword>
<proteinExistence type="predicted"/>
<sequence>MVSPDTAMSRAQLVCIAIEAWLYGLYSVLAALTMWLLFTRRIRDKTTIMLMIHTFVMFAISTTHVVVILDYNFTIFLYHNASTEGDVVPSSDGRFLAFVLMLLLNCIIGDMVVIWRVWVIWARNKRAVAVPALSWLGSIVALIGSSYVLSLPGGLGFGDGLVVSPWVAIFMGLTLLTNFTAVIAISYRYWLYRKVVANVLGHQNFRNCRVSNALTLIVESGSLYCVTWTLVLIVYVTASRVLEVILLACVAQLTATYPTLIVVLVCLGISQRDDLDRLEQHSSIEFAPTRSTITCSRHPQPGVASTGSESTHLSGRLHKTIEIRVEDLPSYTRSDLELSLQDNKRDGLRQE</sequence>
<reference evidence="1" key="1">
    <citation type="journal article" date="2021" name="Environ. Microbiol.">
        <title>Gene family expansions and transcriptome signatures uncover fungal adaptations to wood decay.</title>
        <authorList>
            <person name="Hage H."/>
            <person name="Miyauchi S."/>
            <person name="Viragh M."/>
            <person name="Drula E."/>
            <person name="Min B."/>
            <person name="Chaduli D."/>
            <person name="Navarro D."/>
            <person name="Favel A."/>
            <person name="Norest M."/>
            <person name="Lesage-Meessen L."/>
            <person name="Balint B."/>
            <person name="Merenyi Z."/>
            <person name="de Eugenio L."/>
            <person name="Morin E."/>
            <person name="Martinez A.T."/>
            <person name="Baldrian P."/>
            <person name="Stursova M."/>
            <person name="Martinez M.J."/>
            <person name="Novotny C."/>
            <person name="Magnuson J.K."/>
            <person name="Spatafora J.W."/>
            <person name="Maurice S."/>
            <person name="Pangilinan J."/>
            <person name="Andreopoulos W."/>
            <person name="LaButti K."/>
            <person name="Hundley H."/>
            <person name="Na H."/>
            <person name="Kuo A."/>
            <person name="Barry K."/>
            <person name="Lipzen A."/>
            <person name="Henrissat B."/>
            <person name="Riley R."/>
            <person name="Ahrendt S."/>
            <person name="Nagy L.G."/>
            <person name="Grigoriev I.V."/>
            <person name="Martin F."/>
            <person name="Rosso M.N."/>
        </authorList>
    </citation>
    <scope>NUCLEOTIDE SEQUENCE</scope>
    <source>
        <strain evidence="1">CBS 384.51</strain>
    </source>
</reference>
<comment type="caution">
    <text evidence="1">The sequence shown here is derived from an EMBL/GenBank/DDBJ whole genome shotgun (WGS) entry which is preliminary data.</text>
</comment>
<dbReference type="Proteomes" id="UP001055072">
    <property type="component" value="Unassembled WGS sequence"/>
</dbReference>
<gene>
    <name evidence="1" type="ORF">BDY19DRAFT_604548</name>
</gene>
<accession>A0ACB8TPF6</accession>
<protein>
    <submittedName>
        <fullName evidence="1">Uncharacterized protein</fullName>
    </submittedName>
</protein>
<organism evidence="1 2">
    <name type="scientific">Irpex rosettiformis</name>
    <dbReference type="NCBI Taxonomy" id="378272"/>
    <lineage>
        <taxon>Eukaryota</taxon>
        <taxon>Fungi</taxon>
        <taxon>Dikarya</taxon>
        <taxon>Basidiomycota</taxon>
        <taxon>Agaricomycotina</taxon>
        <taxon>Agaricomycetes</taxon>
        <taxon>Polyporales</taxon>
        <taxon>Irpicaceae</taxon>
        <taxon>Irpex</taxon>
    </lineage>
</organism>
<name>A0ACB8TPF6_9APHY</name>